<comment type="caution">
    <text evidence="1">The sequence shown here is derived from an EMBL/GenBank/DDBJ whole genome shotgun (WGS) entry which is preliminary data.</text>
</comment>
<accession>A0A2W5FGE5</accession>
<proteinExistence type="predicted"/>
<organism evidence="1 2">
    <name type="scientific">Agrobacterium fabrum</name>
    <dbReference type="NCBI Taxonomy" id="1176649"/>
    <lineage>
        <taxon>Bacteria</taxon>
        <taxon>Pseudomonadati</taxon>
        <taxon>Pseudomonadota</taxon>
        <taxon>Alphaproteobacteria</taxon>
        <taxon>Hyphomicrobiales</taxon>
        <taxon>Rhizobiaceae</taxon>
        <taxon>Rhizobium/Agrobacterium group</taxon>
        <taxon>Agrobacterium</taxon>
        <taxon>Agrobacterium tumefaciens complex</taxon>
    </lineage>
</organism>
<evidence type="ECO:0000313" key="2">
    <source>
        <dbReference type="Proteomes" id="UP000249769"/>
    </source>
</evidence>
<dbReference type="Proteomes" id="UP000249769">
    <property type="component" value="Unassembled WGS sequence"/>
</dbReference>
<dbReference type="EMBL" id="QFOL01000004">
    <property type="protein sequence ID" value="PZP54083.1"/>
    <property type="molecule type" value="Genomic_DNA"/>
</dbReference>
<reference evidence="1 2" key="1">
    <citation type="submission" date="2017-08" db="EMBL/GenBank/DDBJ databases">
        <title>Infants hospitalized years apart are colonized by the same room-sourced microbial strains.</title>
        <authorList>
            <person name="Brooks B."/>
            <person name="Olm M.R."/>
            <person name="Firek B.A."/>
            <person name="Baker R."/>
            <person name="Thomas B.C."/>
            <person name="Morowitz M.J."/>
            <person name="Banfield J.F."/>
        </authorList>
    </citation>
    <scope>NUCLEOTIDE SEQUENCE [LARGE SCALE GENOMIC DNA]</scope>
    <source>
        <strain evidence="1">S2_009_000_R2_73</strain>
    </source>
</reference>
<name>A0A2W5FGE5_9HYPH</name>
<sequence>MSPEGDKIIIALHSKEGTPQEITLSFDEASALAMTLPRLLTMAMSKRFSDPSLRHVYPVHDYTVECASDQRHVLLTLSCGGGFDIVFGIDVNMVTPLARDLVGGQALLETPPSLRPN</sequence>
<gene>
    <name evidence="1" type="ORF">DI595_01205</name>
</gene>
<evidence type="ECO:0000313" key="1">
    <source>
        <dbReference type="EMBL" id="PZP54083.1"/>
    </source>
</evidence>
<dbReference type="AlphaFoldDB" id="A0A2W5FGE5"/>
<protein>
    <submittedName>
        <fullName evidence="1">Uncharacterized protein</fullName>
    </submittedName>
</protein>